<dbReference type="Gene3D" id="3.30.450.40">
    <property type="match status" value="1"/>
</dbReference>
<dbReference type="GO" id="GO:0003700">
    <property type="term" value="F:DNA-binding transcription factor activity"/>
    <property type="evidence" value="ECO:0007669"/>
    <property type="project" value="TreeGrafter"/>
</dbReference>
<name>A0A7H0GK31_9BURK</name>
<dbReference type="SUPFAM" id="SSF55781">
    <property type="entry name" value="GAF domain-like"/>
    <property type="match status" value="1"/>
</dbReference>
<dbReference type="RefSeq" id="WP_187724241.1">
    <property type="nucleotide sequence ID" value="NZ_CP060783.1"/>
</dbReference>
<dbReference type="PROSITE" id="PS51077">
    <property type="entry name" value="HTH_ICLR"/>
    <property type="match status" value="1"/>
</dbReference>
<dbReference type="Pfam" id="PF01614">
    <property type="entry name" value="IclR_C"/>
    <property type="match status" value="1"/>
</dbReference>
<evidence type="ECO:0000259" key="4">
    <source>
        <dbReference type="PROSITE" id="PS51077"/>
    </source>
</evidence>
<keyword evidence="7" id="KW-1185">Reference proteome</keyword>
<dbReference type="SMART" id="SM00346">
    <property type="entry name" value="HTH_ICLR"/>
    <property type="match status" value="1"/>
</dbReference>
<organism evidence="6 7">
    <name type="scientific">Diaphorobacter aerolatus</name>
    <dbReference type="NCBI Taxonomy" id="1288495"/>
    <lineage>
        <taxon>Bacteria</taxon>
        <taxon>Pseudomonadati</taxon>
        <taxon>Pseudomonadota</taxon>
        <taxon>Betaproteobacteria</taxon>
        <taxon>Burkholderiales</taxon>
        <taxon>Comamonadaceae</taxon>
        <taxon>Diaphorobacter</taxon>
    </lineage>
</organism>
<dbReference type="InterPro" id="IPR036388">
    <property type="entry name" value="WH-like_DNA-bd_sf"/>
</dbReference>
<keyword evidence="2" id="KW-0238">DNA-binding</keyword>
<evidence type="ECO:0000256" key="2">
    <source>
        <dbReference type="ARBA" id="ARBA00023125"/>
    </source>
</evidence>
<dbReference type="PROSITE" id="PS51078">
    <property type="entry name" value="ICLR_ED"/>
    <property type="match status" value="1"/>
</dbReference>
<dbReference type="InterPro" id="IPR050707">
    <property type="entry name" value="HTH_MetabolicPath_Reg"/>
</dbReference>
<feature type="domain" description="IclR-ED" evidence="5">
    <location>
        <begin position="75"/>
        <end position="259"/>
    </location>
</feature>
<evidence type="ECO:0000256" key="1">
    <source>
        <dbReference type="ARBA" id="ARBA00023015"/>
    </source>
</evidence>
<dbReference type="PANTHER" id="PTHR30136:SF33">
    <property type="entry name" value="TRANSCRIPTIONAL REGULATORY PROTEIN"/>
    <property type="match status" value="1"/>
</dbReference>
<dbReference type="GO" id="GO:0003677">
    <property type="term" value="F:DNA binding"/>
    <property type="evidence" value="ECO:0007669"/>
    <property type="project" value="UniProtKB-KW"/>
</dbReference>
<feature type="domain" description="HTH iclR-type" evidence="4">
    <location>
        <begin position="12"/>
        <end position="74"/>
    </location>
</feature>
<proteinExistence type="predicted"/>
<evidence type="ECO:0000256" key="3">
    <source>
        <dbReference type="ARBA" id="ARBA00023163"/>
    </source>
</evidence>
<dbReference type="AlphaFoldDB" id="A0A7H0GK31"/>
<dbReference type="InterPro" id="IPR029016">
    <property type="entry name" value="GAF-like_dom_sf"/>
</dbReference>
<evidence type="ECO:0000259" key="5">
    <source>
        <dbReference type="PROSITE" id="PS51078"/>
    </source>
</evidence>
<dbReference type="Proteomes" id="UP000516028">
    <property type="component" value="Chromosome"/>
</dbReference>
<protein>
    <submittedName>
        <fullName evidence="6">IclR family transcriptional regulator</fullName>
    </submittedName>
</protein>
<dbReference type="PANTHER" id="PTHR30136">
    <property type="entry name" value="HELIX-TURN-HELIX TRANSCRIPTIONAL REGULATOR, ICLR FAMILY"/>
    <property type="match status" value="1"/>
</dbReference>
<dbReference type="Pfam" id="PF09339">
    <property type="entry name" value="HTH_IclR"/>
    <property type="match status" value="1"/>
</dbReference>
<evidence type="ECO:0000313" key="7">
    <source>
        <dbReference type="Proteomes" id="UP000516028"/>
    </source>
</evidence>
<dbReference type="KEGG" id="daer:H9K75_22775"/>
<dbReference type="InterPro" id="IPR014757">
    <property type="entry name" value="Tscrpt_reg_IclR_C"/>
</dbReference>
<keyword evidence="1" id="KW-0805">Transcription regulation</keyword>
<dbReference type="GO" id="GO:0045892">
    <property type="term" value="P:negative regulation of DNA-templated transcription"/>
    <property type="evidence" value="ECO:0007669"/>
    <property type="project" value="TreeGrafter"/>
</dbReference>
<gene>
    <name evidence="6" type="ORF">H9K75_22775</name>
</gene>
<accession>A0A7H0GK31</accession>
<dbReference type="EMBL" id="CP060783">
    <property type="protein sequence ID" value="QNP48647.1"/>
    <property type="molecule type" value="Genomic_DNA"/>
</dbReference>
<reference evidence="6 7" key="1">
    <citation type="submission" date="2020-08" db="EMBL/GenBank/DDBJ databases">
        <title>Genome sequence of Diaphorobacter aerolatus KACC 16536T.</title>
        <authorList>
            <person name="Hyun D.-W."/>
            <person name="Bae J.-W."/>
        </authorList>
    </citation>
    <scope>NUCLEOTIDE SEQUENCE [LARGE SCALE GENOMIC DNA]</scope>
    <source>
        <strain evidence="6 7">KACC 16536</strain>
    </source>
</reference>
<dbReference type="Gene3D" id="1.10.10.10">
    <property type="entry name" value="Winged helix-like DNA-binding domain superfamily/Winged helix DNA-binding domain"/>
    <property type="match status" value="1"/>
</dbReference>
<dbReference type="InterPro" id="IPR036390">
    <property type="entry name" value="WH_DNA-bd_sf"/>
</dbReference>
<sequence length="266" mass="28308">MATSEQVAGSEVRVLARGLAILKAFEPDNRWRSNTELAISTGLPKPTVSRLTANLTEAGYLVYSAERASYGLATSVLTLGFLAASNRDLIVVARPLMQEFADQHNVSVVLASPDGDTMVCHEVVHSRSMLFTLRVRAGSRLQMGPSALGRALVGSMGDAERDRFLARLSRAGAPGLAELHEHVKAAITQMKQRQYCIAAGSLEQGTNGVAVVIDTPQQPHSYAIGCAAPTNTLSVTRIESSVAPDLLGLKARLEAEINATSAQKES</sequence>
<dbReference type="InterPro" id="IPR005471">
    <property type="entry name" value="Tscrpt_reg_IclR_N"/>
</dbReference>
<keyword evidence="3" id="KW-0804">Transcription</keyword>
<dbReference type="SUPFAM" id="SSF46785">
    <property type="entry name" value="Winged helix' DNA-binding domain"/>
    <property type="match status" value="1"/>
</dbReference>
<evidence type="ECO:0000313" key="6">
    <source>
        <dbReference type="EMBL" id="QNP48647.1"/>
    </source>
</evidence>